<dbReference type="Proteomes" id="UP000629619">
    <property type="component" value="Unassembled WGS sequence"/>
</dbReference>
<dbReference type="PANTHER" id="PTHR43149:SF1">
    <property type="entry name" value="DELTA(3,5)-DELTA(2,4)-DIENOYL-COA ISOMERASE, MITOCHONDRIAL"/>
    <property type="match status" value="1"/>
</dbReference>
<organism evidence="4 5">
    <name type="scientific">Actinoplanes siamensis</name>
    <dbReference type="NCBI Taxonomy" id="1223317"/>
    <lineage>
        <taxon>Bacteria</taxon>
        <taxon>Bacillati</taxon>
        <taxon>Actinomycetota</taxon>
        <taxon>Actinomycetes</taxon>
        <taxon>Micromonosporales</taxon>
        <taxon>Micromonosporaceae</taxon>
        <taxon>Actinoplanes</taxon>
    </lineage>
</organism>
<sequence length="268" mass="27835">MTPDNAEPVKASTADEVGVRYEQAGPVATVSLCRPDVLNAQTPAMWAELGNISRKLPGDVRVVIVRAEGRAFSAGLDLSVARGDGDSSLARLAQLSAADCADRIAGFQAAFTWLRSPSIVSVAAVQGHAIGAGFQLALNCDMRVLADDARFSMAEVTLGLVPDLGGTKRLTELVGPSRALEICVTGRRIAADEADRIGLATAVVPRTELDAAVADLVAAVLAGERGAVAEIKGLLAGASGRSYAEQDRAEREAQTRRLAELSGSGDKE</sequence>
<comment type="similarity">
    <text evidence="1 2">Belongs to the enoyl-CoA hydratase/isomerase family.</text>
</comment>
<dbReference type="Gene3D" id="3.90.226.10">
    <property type="entry name" value="2-enoyl-CoA Hydratase, Chain A, domain 1"/>
    <property type="match status" value="1"/>
</dbReference>
<dbReference type="GO" id="GO:0016853">
    <property type="term" value="F:isomerase activity"/>
    <property type="evidence" value="ECO:0007669"/>
    <property type="project" value="InterPro"/>
</dbReference>
<dbReference type="Pfam" id="PF00378">
    <property type="entry name" value="ECH_1"/>
    <property type="match status" value="1"/>
</dbReference>
<protein>
    <submittedName>
        <fullName evidence="4">Enoyl-CoA hydratase</fullName>
    </submittedName>
</protein>
<evidence type="ECO:0000313" key="4">
    <source>
        <dbReference type="EMBL" id="GIF07247.1"/>
    </source>
</evidence>
<proteinExistence type="inferred from homology"/>
<gene>
    <name evidence="4" type="ORF">Asi03nite_47850</name>
</gene>
<dbReference type="SUPFAM" id="SSF52096">
    <property type="entry name" value="ClpP/crotonase"/>
    <property type="match status" value="1"/>
</dbReference>
<name>A0A919NAE2_9ACTN</name>
<dbReference type="EMBL" id="BOMW01000046">
    <property type="protein sequence ID" value="GIF07247.1"/>
    <property type="molecule type" value="Genomic_DNA"/>
</dbReference>
<reference evidence="4" key="1">
    <citation type="submission" date="2021-01" db="EMBL/GenBank/DDBJ databases">
        <title>Whole genome shotgun sequence of Actinoplanes siamensis NBRC 109076.</title>
        <authorList>
            <person name="Komaki H."/>
            <person name="Tamura T."/>
        </authorList>
    </citation>
    <scope>NUCLEOTIDE SEQUENCE</scope>
    <source>
        <strain evidence="4">NBRC 109076</strain>
    </source>
</reference>
<dbReference type="CDD" id="cd06558">
    <property type="entry name" value="crotonase-like"/>
    <property type="match status" value="1"/>
</dbReference>
<dbReference type="PANTHER" id="PTHR43149">
    <property type="entry name" value="ENOYL-COA HYDRATASE"/>
    <property type="match status" value="1"/>
</dbReference>
<dbReference type="InterPro" id="IPR045002">
    <property type="entry name" value="Ech1-like"/>
</dbReference>
<dbReference type="PROSITE" id="PS00166">
    <property type="entry name" value="ENOYL_COA_HYDRATASE"/>
    <property type="match status" value="1"/>
</dbReference>
<evidence type="ECO:0000256" key="1">
    <source>
        <dbReference type="ARBA" id="ARBA00005254"/>
    </source>
</evidence>
<accession>A0A919NAE2</accession>
<dbReference type="InterPro" id="IPR029045">
    <property type="entry name" value="ClpP/crotonase-like_dom_sf"/>
</dbReference>
<dbReference type="AlphaFoldDB" id="A0A919NAE2"/>
<evidence type="ECO:0000313" key="5">
    <source>
        <dbReference type="Proteomes" id="UP000629619"/>
    </source>
</evidence>
<evidence type="ECO:0000256" key="3">
    <source>
        <dbReference type="SAM" id="MobiDB-lite"/>
    </source>
</evidence>
<dbReference type="InterPro" id="IPR018376">
    <property type="entry name" value="Enoyl-CoA_hyd/isom_CS"/>
</dbReference>
<evidence type="ECO:0000256" key="2">
    <source>
        <dbReference type="RuleBase" id="RU003707"/>
    </source>
</evidence>
<dbReference type="RefSeq" id="WP_203682655.1">
    <property type="nucleotide sequence ID" value="NZ_BOMW01000046.1"/>
</dbReference>
<comment type="caution">
    <text evidence="4">The sequence shown here is derived from an EMBL/GenBank/DDBJ whole genome shotgun (WGS) entry which is preliminary data.</text>
</comment>
<keyword evidence="5" id="KW-1185">Reference proteome</keyword>
<feature type="region of interest" description="Disordered" evidence="3">
    <location>
        <begin position="245"/>
        <end position="268"/>
    </location>
</feature>
<dbReference type="InterPro" id="IPR001753">
    <property type="entry name" value="Enoyl-CoA_hydra/iso"/>
</dbReference>